<protein>
    <recommendedName>
        <fullName evidence="11">Vomeronasal type-1 receptor</fullName>
    </recommendedName>
</protein>
<evidence type="ECO:0000256" key="8">
    <source>
        <dbReference type="ARBA" id="ARBA00023136"/>
    </source>
</evidence>
<reference evidence="13 14" key="1">
    <citation type="journal article" date="2021" name="Cell">
        <title>Tracing the genetic footprints of vertebrate landing in non-teleost ray-finned fishes.</title>
        <authorList>
            <person name="Bi X."/>
            <person name="Wang K."/>
            <person name="Yang L."/>
            <person name="Pan H."/>
            <person name="Jiang H."/>
            <person name="Wei Q."/>
            <person name="Fang M."/>
            <person name="Yu H."/>
            <person name="Zhu C."/>
            <person name="Cai Y."/>
            <person name="He Y."/>
            <person name="Gan X."/>
            <person name="Zeng H."/>
            <person name="Yu D."/>
            <person name="Zhu Y."/>
            <person name="Jiang H."/>
            <person name="Qiu Q."/>
            <person name="Yang H."/>
            <person name="Zhang Y.E."/>
            <person name="Wang W."/>
            <person name="Zhu M."/>
            <person name="He S."/>
            <person name="Zhang G."/>
        </authorList>
    </citation>
    <scope>NUCLEOTIDE SEQUENCE [LARGE SCALE GENOMIC DNA]</scope>
    <source>
        <strain evidence="13">Bchr_013</strain>
    </source>
</reference>
<feature type="transmembrane region" description="Helical" evidence="11">
    <location>
        <begin position="157"/>
        <end position="178"/>
    </location>
</feature>
<feature type="transmembrane region" description="Helical" evidence="11">
    <location>
        <begin position="73"/>
        <end position="93"/>
    </location>
</feature>
<name>A0A8X7XJF2_POLSE</name>
<keyword evidence="14" id="KW-1185">Reference proteome</keyword>
<comment type="caution">
    <text evidence="13">The sequence shown here is derived from an EMBL/GenBank/DDBJ whole genome shotgun (WGS) entry which is preliminary data.</text>
</comment>
<evidence type="ECO:0000256" key="6">
    <source>
        <dbReference type="ARBA" id="ARBA00022989"/>
    </source>
</evidence>
<evidence type="ECO:0000256" key="10">
    <source>
        <dbReference type="ARBA" id="ARBA00023224"/>
    </source>
</evidence>
<dbReference type="InterPro" id="IPR004072">
    <property type="entry name" value="Vmron_rcpt_1"/>
</dbReference>
<dbReference type="InterPro" id="IPR017452">
    <property type="entry name" value="GPCR_Rhodpsn_7TM"/>
</dbReference>
<evidence type="ECO:0000313" key="14">
    <source>
        <dbReference type="Proteomes" id="UP000886611"/>
    </source>
</evidence>
<feature type="transmembrane region" description="Helical" evidence="11">
    <location>
        <begin position="268"/>
        <end position="290"/>
    </location>
</feature>
<dbReference type="PANTHER" id="PTHR24062">
    <property type="entry name" value="VOMERONASAL TYPE-1 RECEPTOR"/>
    <property type="match status" value="1"/>
</dbReference>
<feature type="transmembrane region" description="Helical" evidence="11">
    <location>
        <begin position="221"/>
        <end position="239"/>
    </location>
</feature>
<dbReference type="GO" id="GO:0019236">
    <property type="term" value="P:response to pheromone"/>
    <property type="evidence" value="ECO:0007669"/>
    <property type="project" value="UniProtKB-KW"/>
</dbReference>
<keyword evidence="5 11" id="KW-0812">Transmembrane</keyword>
<feature type="non-terminal residue" evidence="13">
    <location>
        <position position="348"/>
    </location>
</feature>
<sequence length="348" mass="38803">MHHSKSASCFHTPALGKEESQSTKVLTLKVMDTRVVIKATSFIILTIISVPANLVVCCAFLHSYLIEAKLLTADIILCHLAFANLMVAFTRSIPQTMAALGYLNLFDDVGCKVTILCFRAFRGLSISLTCLLCVYQAVAISPATSLLASLKMRIPQYLLYIILFLYLLYYFSSITSVLNAVSSLFNNTIPPYTLNLEYCFVLYKDYSSYISMGFGIMSRDLVFIVLMTIMSGYILILLYQHGQKVKNIRSSDNSQKGGRAETKASRAVVILVILYVVFFGIDNIIWLYSLTILRVAPLISDIRVFFATLYTSACPIVVITTNPKVQRKLKLMKMKGEVQPTDSSTSTV</sequence>
<dbReference type="Gene3D" id="1.20.1070.10">
    <property type="entry name" value="Rhodopsin 7-helix transmembrane proteins"/>
    <property type="match status" value="1"/>
</dbReference>
<feature type="transmembrane region" description="Helical" evidence="11">
    <location>
        <begin position="126"/>
        <end position="150"/>
    </location>
</feature>
<accession>A0A8X7XJF2</accession>
<feature type="domain" description="G-protein coupled receptors family 1 profile" evidence="12">
    <location>
        <begin position="52"/>
        <end position="318"/>
    </location>
</feature>
<proteinExistence type="inferred from homology"/>
<keyword evidence="4 11" id="KW-0589">Pheromone response</keyword>
<evidence type="ECO:0000256" key="3">
    <source>
        <dbReference type="ARBA" id="ARBA00022475"/>
    </source>
</evidence>
<feature type="transmembrane region" description="Helical" evidence="11">
    <location>
        <begin position="302"/>
        <end position="325"/>
    </location>
</feature>
<dbReference type="EMBL" id="JAATIS010000485">
    <property type="protein sequence ID" value="KAG2468739.1"/>
    <property type="molecule type" value="Genomic_DNA"/>
</dbReference>
<comment type="similarity">
    <text evidence="2 11">Belongs to the G-protein coupled receptor 1 family.</text>
</comment>
<evidence type="ECO:0000256" key="1">
    <source>
        <dbReference type="ARBA" id="ARBA00004651"/>
    </source>
</evidence>
<evidence type="ECO:0000256" key="7">
    <source>
        <dbReference type="ARBA" id="ARBA00023040"/>
    </source>
</evidence>
<evidence type="ECO:0000256" key="9">
    <source>
        <dbReference type="ARBA" id="ARBA00023170"/>
    </source>
</evidence>
<keyword evidence="9 11" id="KW-0675">Receptor</keyword>
<keyword evidence="10 11" id="KW-0807">Transducer</keyword>
<dbReference type="SUPFAM" id="SSF81321">
    <property type="entry name" value="Family A G protein-coupled receptor-like"/>
    <property type="match status" value="1"/>
</dbReference>
<keyword evidence="6 11" id="KW-1133">Transmembrane helix</keyword>
<evidence type="ECO:0000256" key="2">
    <source>
        <dbReference type="ARBA" id="ARBA00010663"/>
    </source>
</evidence>
<evidence type="ECO:0000256" key="11">
    <source>
        <dbReference type="RuleBase" id="RU364061"/>
    </source>
</evidence>
<feature type="non-terminal residue" evidence="13">
    <location>
        <position position="1"/>
    </location>
</feature>
<dbReference type="GO" id="GO:0016503">
    <property type="term" value="F:pheromone receptor activity"/>
    <property type="evidence" value="ECO:0007669"/>
    <property type="project" value="InterPro"/>
</dbReference>
<evidence type="ECO:0000256" key="5">
    <source>
        <dbReference type="ARBA" id="ARBA00022692"/>
    </source>
</evidence>
<keyword evidence="3 11" id="KW-1003">Cell membrane</keyword>
<dbReference type="Pfam" id="PF03402">
    <property type="entry name" value="V1R"/>
    <property type="match status" value="1"/>
</dbReference>
<feature type="transmembrane region" description="Helical" evidence="11">
    <location>
        <begin position="35"/>
        <end position="61"/>
    </location>
</feature>
<comment type="subcellular location">
    <subcellularLocation>
        <location evidence="1 11">Cell membrane</location>
        <topology evidence="1 11">Multi-pass membrane protein</topology>
    </subcellularLocation>
</comment>
<keyword evidence="8 11" id="KW-0472">Membrane</keyword>
<dbReference type="PROSITE" id="PS50262">
    <property type="entry name" value="G_PROTEIN_RECEP_F1_2"/>
    <property type="match status" value="1"/>
</dbReference>
<organism evidence="13 14">
    <name type="scientific">Polypterus senegalus</name>
    <name type="common">Senegal bichir</name>
    <dbReference type="NCBI Taxonomy" id="55291"/>
    <lineage>
        <taxon>Eukaryota</taxon>
        <taxon>Metazoa</taxon>
        <taxon>Chordata</taxon>
        <taxon>Craniata</taxon>
        <taxon>Vertebrata</taxon>
        <taxon>Euteleostomi</taxon>
        <taxon>Actinopterygii</taxon>
        <taxon>Polypteriformes</taxon>
        <taxon>Polypteridae</taxon>
        <taxon>Polypterus</taxon>
    </lineage>
</organism>
<evidence type="ECO:0000256" key="4">
    <source>
        <dbReference type="ARBA" id="ARBA00022507"/>
    </source>
</evidence>
<dbReference type="Proteomes" id="UP000886611">
    <property type="component" value="Unassembled WGS sequence"/>
</dbReference>
<evidence type="ECO:0000313" key="13">
    <source>
        <dbReference type="EMBL" id="KAG2468739.1"/>
    </source>
</evidence>
<evidence type="ECO:0000259" key="12">
    <source>
        <dbReference type="PROSITE" id="PS50262"/>
    </source>
</evidence>
<keyword evidence="7 11" id="KW-0297">G-protein coupled receptor</keyword>
<dbReference type="OrthoDB" id="9606139at2759"/>
<dbReference type="GO" id="GO:0005886">
    <property type="term" value="C:plasma membrane"/>
    <property type="evidence" value="ECO:0007669"/>
    <property type="project" value="UniProtKB-SubCell"/>
</dbReference>
<dbReference type="AlphaFoldDB" id="A0A8X7XJF2"/>
<gene>
    <name evidence="13" type="primary">Ora1_4</name>
    <name evidence="13" type="ORF">GTO96_0015598</name>
</gene>